<evidence type="ECO:0008006" key="4">
    <source>
        <dbReference type="Google" id="ProtNLM"/>
    </source>
</evidence>
<keyword evidence="3" id="KW-1185">Reference proteome</keyword>
<dbReference type="Proteomes" id="UP000033774">
    <property type="component" value="Unassembled WGS sequence"/>
</dbReference>
<evidence type="ECO:0000256" key="1">
    <source>
        <dbReference type="SAM" id="Phobius"/>
    </source>
</evidence>
<sequence length="121" mass="12766">MTAQTLLRQMLPYALALAVSKALAFALLPLLTRALGPAGYAQWDLLATLADLGGLALGLGLADSLYRFTPTAPRTPARLLGLALTAAVVFLAVGQTIVALLPILPSAFRVSPCTRSWPRLR</sequence>
<dbReference type="EMBL" id="LAJY01000491">
    <property type="protein sequence ID" value="KJV08669.1"/>
    <property type="molecule type" value="Genomic_DNA"/>
</dbReference>
<dbReference type="RefSeq" id="WP_045776796.1">
    <property type="nucleotide sequence ID" value="NZ_LAJY01000491.1"/>
</dbReference>
<keyword evidence="1" id="KW-0812">Transmembrane</keyword>
<protein>
    <recommendedName>
        <fullName evidence="4">Polysaccharide biosynthesis protein</fullName>
    </recommendedName>
</protein>
<accession>A0A0F3ISV3</accession>
<feature type="transmembrane region" description="Helical" evidence="1">
    <location>
        <begin position="82"/>
        <end position="104"/>
    </location>
</feature>
<dbReference type="OrthoDB" id="9815248at2"/>
<evidence type="ECO:0000313" key="3">
    <source>
        <dbReference type="Proteomes" id="UP000033774"/>
    </source>
</evidence>
<keyword evidence="1" id="KW-1133">Transmembrane helix</keyword>
<keyword evidence="1" id="KW-0472">Membrane</keyword>
<gene>
    <name evidence="2" type="ORF">VZ95_16275</name>
</gene>
<proteinExistence type="predicted"/>
<evidence type="ECO:0000313" key="2">
    <source>
        <dbReference type="EMBL" id="KJV08669.1"/>
    </source>
</evidence>
<feature type="transmembrane region" description="Helical" evidence="1">
    <location>
        <begin position="43"/>
        <end position="62"/>
    </location>
</feature>
<name>A0A0F3ISV3_9PROT</name>
<organism evidence="2 3">
    <name type="scientific">Elstera litoralis</name>
    <dbReference type="NCBI Taxonomy" id="552518"/>
    <lineage>
        <taxon>Bacteria</taxon>
        <taxon>Pseudomonadati</taxon>
        <taxon>Pseudomonadota</taxon>
        <taxon>Alphaproteobacteria</taxon>
        <taxon>Rhodospirillales</taxon>
        <taxon>Rhodospirillaceae</taxon>
        <taxon>Elstera</taxon>
    </lineage>
</organism>
<reference evidence="2 3" key="1">
    <citation type="submission" date="2015-03" db="EMBL/GenBank/DDBJ databases">
        <title>Draft genome sequence of Elstera litoralis.</title>
        <authorList>
            <person name="Rahalkar M.C."/>
            <person name="Dhakephalkar P.K."/>
            <person name="Pore S.D."/>
            <person name="Arora P."/>
            <person name="Kapse N.G."/>
            <person name="Pandit P.S."/>
        </authorList>
    </citation>
    <scope>NUCLEOTIDE SEQUENCE [LARGE SCALE GENOMIC DNA]</scope>
    <source>
        <strain evidence="2 3">Dia-1</strain>
    </source>
</reference>
<dbReference type="AlphaFoldDB" id="A0A0F3ISV3"/>
<feature type="transmembrane region" description="Helical" evidence="1">
    <location>
        <begin position="12"/>
        <end position="31"/>
    </location>
</feature>
<comment type="caution">
    <text evidence="2">The sequence shown here is derived from an EMBL/GenBank/DDBJ whole genome shotgun (WGS) entry which is preliminary data.</text>
</comment>